<evidence type="ECO:0000313" key="2">
    <source>
        <dbReference type="EMBL" id="SOR29241.1"/>
    </source>
</evidence>
<dbReference type="Proteomes" id="UP000233769">
    <property type="component" value="Chromosome tk0001"/>
</dbReference>
<dbReference type="EMBL" id="LT962688">
    <property type="protein sequence ID" value="SOR29241.1"/>
    <property type="molecule type" value="Genomic_DNA"/>
</dbReference>
<feature type="compositionally biased region" description="Low complexity" evidence="1">
    <location>
        <begin position="63"/>
        <end position="97"/>
    </location>
</feature>
<gene>
    <name evidence="2" type="ORF">TK0001_2639</name>
</gene>
<sequence>MAENLRRPAAPRRPARPDPPGRCPARLPRRPTRAFRRLRRPPGSRAGRSTGDPRAGRGGEGQPRAVSPAAAAGASGRGRALHPGSRGAASGRALAGAVKPDPGRSGRPLQWIGWRRPVNGERTCLVEPYPTPLHPVGVSRPIIRRAVFRRIGDRFVGMRSRKPRTRAF</sequence>
<feature type="compositionally biased region" description="Basic residues" evidence="1">
    <location>
        <begin position="27"/>
        <end position="42"/>
    </location>
</feature>
<organism evidence="2 3">
    <name type="scientific">Methylorubrum extorquens</name>
    <name type="common">Methylobacterium dichloromethanicum</name>
    <name type="synonym">Methylobacterium extorquens</name>
    <dbReference type="NCBI Taxonomy" id="408"/>
    <lineage>
        <taxon>Bacteria</taxon>
        <taxon>Pseudomonadati</taxon>
        <taxon>Pseudomonadota</taxon>
        <taxon>Alphaproteobacteria</taxon>
        <taxon>Hyphomicrobiales</taxon>
        <taxon>Methylobacteriaceae</taxon>
        <taxon>Methylorubrum</taxon>
    </lineage>
</organism>
<dbReference type="AlphaFoldDB" id="A0A2N9APE3"/>
<protein>
    <submittedName>
        <fullName evidence="2">Uncharacterized protein</fullName>
    </submittedName>
</protein>
<reference evidence="3" key="1">
    <citation type="submission" date="2017-10" db="EMBL/GenBank/DDBJ databases">
        <authorList>
            <person name="Regsiter A."/>
            <person name="William W."/>
        </authorList>
    </citation>
    <scope>NUCLEOTIDE SEQUENCE [LARGE SCALE GENOMIC DNA]</scope>
</reference>
<proteinExistence type="predicted"/>
<feature type="region of interest" description="Disordered" evidence="1">
    <location>
        <begin position="1"/>
        <end position="105"/>
    </location>
</feature>
<evidence type="ECO:0000256" key="1">
    <source>
        <dbReference type="SAM" id="MobiDB-lite"/>
    </source>
</evidence>
<name>A0A2N9APE3_METEX</name>
<evidence type="ECO:0000313" key="3">
    <source>
        <dbReference type="Proteomes" id="UP000233769"/>
    </source>
</evidence>
<accession>A0A2N9APE3</accession>